<dbReference type="InterPro" id="IPR029053">
    <property type="entry name" value="Viral_coat"/>
</dbReference>
<dbReference type="SUPFAM" id="SSF88633">
    <property type="entry name" value="Positive stranded ssRNA viruses"/>
    <property type="match status" value="1"/>
</dbReference>
<sequence length="504" mass="52683">MTKKRRAAAANAAQAVSAALTAAAETKTVRKHKKKGSTWASLLTGAAKVASELVPALLPALLANHAGTTKQLAVRSAVQGRSTGGAVPVAAPLAQGVAVQPMTGLTNFSCLKKQGKVYGIRLTGLDYIDAITATSYVAGDLVKEWDLNLASGTFSGTRLQREVSLWERYNVNHMCLIFEPTAPATQAGQLIAYIETDPDDVFNVSGRVAVQKAGSHIGAEQGQVWQMIIGQYFPDKKTPDFFASPDGSDDRLISPGRARIVAGTDLDDGPLGSVYVCYDVTFEVPQTEIQESDLFAELNAVAGMASGNPVGTTPWGTQQTGATNFEASIGAAPDGSGSGGLWGLPVGDYYVTMWTVGTGYSGATGLSATASGSLNNNNYVVTNSRGPAGTASTGAVYSFYLHVEHDSSDNFEIGWLKLAGTATTVTACKTVIVSIPYGLLLAKKRTLQQIEADFERRLETLEGVIRAAAACSSPTDHPSGPAMYYGGQYPASTASLLGGARILP</sequence>
<evidence type="ECO:0000313" key="3">
    <source>
        <dbReference type="EMBL" id="QDH87835.1"/>
    </source>
</evidence>
<reference evidence="3" key="1">
    <citation type="submission" date="2019-05" db="EMBL/GenBank/DDBJ databases">
        <title>Metatranscriptomic reconstruction reveals RNA viruses with the potential to shape carbon cycling in soil.</title>
        <authorList>
            <person name="Starr E.P."/>
            <person name="Nuccio E."/>
            <person name="Pett-Ridge J."/>
            <person name="Banfield J.F."/>
            <person name="Firestone M.K."/>
        </authorList>
    </citation>
    <scope>NUCLEOTIDE SEQUENCE</scope>
    <source>
        <strain evidence="3">H3_Bulk_40_scaffold_844</strain>
    </source>
</reference>
<name>A0A514D2J5_9VIRU</name>
<accession>A0A514D2J5</accession>
<organism evidence="3">
    <name type="scientific">Riboviria sp</name>
    <dbReference type="NCBI Taxonomy" id="2585031"/>
    <lineage>
        <taxon>Viruses</taxon>
        <taxon>Riboviria</taxon>
    </lineage>
</organism>
<dbReference type="EMBL" id="MN033665">
    <property type="protein sequence ID" value="QDH87835.1"/>
    <property type="molecule type" value="Genomic_DNA"/>
</dbReference>
<dbReference type="Gene3D" id="2.60.120.20">
    <property type="match status" value="1"/>
</dbReference>
<dbReference type="GO" id="GO:0044423">
    <property type="term" value="C:virion component"/>
    <property type="evidence" value="ECO:0007669"/>
    <property type="project" value="UniProtKB-KW"/>
</dbReference>
<proteinExistence type="predicted"/>
<comment type="subcellular location">
    <subcellularLocation>
        <location evidence="1">Virion</location>
    </subcellularLocation>
</comment>
<evidence type="ECO:0000256" key="2">
    <source>
        <dbReference type="ARBA" id="ARBA00022844"/>
    </source>
</evidence>
<evidence type="ECO:0000256" key="1">
    <source>
        <dbReference type="ARBA" id="ARBA00004328"/>
    </source>
</evidence>
<keyword evidence="2" id="KW-0946">Virion</keyword>
<protein>
    <submittedName>
        <fullName evidence="3">Uncharacterized protein</fullName>
    </submittedName>
</protein>
<gene>
    <name evidence="3" type="ORF">H3Bulk40844_000002</name>
</gene>